<sequence length="280" mass="32338">MARQWEFVQTAGSFKSCMAAYFTLIVALCAVTFSTVSHARTLIIEGLSEAPLKWMVDGDPRGIDIDIMTEVLNDMGITDYRFQLVDNGRRLLHNAQTGSSDIILTLSQNSERSQYLNYPEEAHLLLDWRFAVRAEDRDRITFNDFSDLARHRVGAAAEYSYTDTFWQSGLDIEVVAKNDLLIPMLLENRFDVVPVNYLSTLYETLRNGQREKIAFIYPPLRRAPYYNVFSKASDYPDKDAFLKRYDQIISTMRNDGRLASIFQDYLGPDGLDWWQSQYQN</sequence>
<feature type="domain" description="Solute-binding protein family 3/N-terminal" evidence="2">
    <location>
        <begin position="41"/>
        <end position="269"/>
    </location>
</feature>
<dbReference type="InterPro" id="IPR001638">
    <property type="entry name" value="Solute-binding_3/MltF_N"/>
</dbReference>
<keyword evidence="1" id="KW-0732">Signal</keyword>
<dbReference type="SUPFAM" id="SSF53850">
    <property type="entry name" value="Periplasmic binding protein-like II"/>
    <property type="match status" value="1"/>
</dbReference>
<evidence type="ECO:0000256" key="1">
    <source>
        <dbReference type="ARBA" id="ARBA00022729"/>
    </source>
</evidence>
<protein>
    <submittedName>
        <fullName evidence="3">Amino acid ABC transporter substrate-binding protein</fullName>
    </submittedName>
</protein>
<proteinExistence type="predicted"/>
<dbReference type="AlphaFoldDB" id="A0A154L129"/>
<dbReference type="OrthoDB" id="370676at2"/>
<gene>
    <name evidence="3" type="ORF">AUP42_06570</name>
</gene>
<dbReference type="EMBL" id="LPVY01000023">
    <property type="protein sequence ID" value="KZB61614.1"/>
    <property type="molecule type" value="Genomic_DNA"/>
</dbReference>
<dbReference type="Pfam" id="PF00497">
    <property type="entry name" value="SBP_bac_3"/>
    <property type="match status" value="1"/>
</dbReference>
<dbReference type="Gene3D" id="3.40.190.10">
    <property type="entry name" value="Periplasmic binding protein-like II"/>
    <property type="match status" value="2"/>
</dbReference>
<organism evidence="3 4">
    <name type="scientific">Thalassospira lucentensis</name>
    <dbReference type="NCBI Taxonomy" id="168935"/>
    <lineage>
        <taxon>Bacteria</taxon>
        <taxon>Pseudomonadati</taxon>
        <taxon>Pseudomonadota</taxon>
        <taxon>Alphaproteobacteria</taxon>
        <taxon>Rhodospirillales</taxon>
        <taxon>Thalassospiraceae</taxon>
        <taxon>Thalassospira</taxon>
    </lineage>
</organism>
<dbReference type="RefSeq" id="WP_062953214.1">
    <property type="nucleotide sequence ID" value="NZ_LPVY01000023.1"/>
</dbReference>
<evidence type="ECO:0000259" key="2">
    <source>
        <dbReference type="SMART" id="SM00062"/>
    </source>
</evidence>
<name>A0A154L129_9PROT</name>
<accession>A0A154L129</accession>
<dbReference type="PANTHER" id="PTHR35936:SF25">
    <property type="entry name" value="ABC TRANSPORTER SUBSTRATE-BINDING PROTEIN"/>
    <property type="match status" value="1"/>
</dbReference>
<evidence type="ECO:0000313" key="4">
    <source>
        <dbReference type="Proteomes" id="UP000076335"/>
    </source>
</evidence>
<dbReference type="Proteomes" id="UP000076335">
    <property type="component" value="Unassembled WGS sequence"/>
</dbReference>
<dbReference type="PANTHER" id="PTHR35936">
    <property type="entry name" value="MEMBRANE-BOUND LYTIC MUREIN TRANSGLYCOSYLASE F"/>
    <property type="match status" value="1"/>
</dbReference>
<reference evidence="3 4" key="1">
    <citation type="submission" date="2015-12" db="EMBL/GenBank/DDBJ databases">
        <title>Genome sequence of Thalassospira lucentensis MCCC 1A02072.</title>
        <authorList>
            <person name="Lu L."/>
            <person name="Lai Q."/>
            <person name="Shao Z."/>
            <person name="Qian P."/>
        </authorList>
    </citation>
    <scope>NUCLEOTIDE SEQUENCE [LARGE SCALE GENOMIC DNA]</scope>
    <source>
        <strain evidence="3 4">MCCC 1A02072</strain>
    </source>
</reference>
<evidence type="ECO:0000313" key="3">
    <source>
        <dbReference type="EMBL" id="KZB61614.1"/>
    </source>
</evidence>
<comment type="caution">
    <text evidence="3">The sequence shown here is derived from an EMBL/GenBank/DDBJ whole genome shotgun (WGS) entry which is preliminary data.</text>
</comment>
<dbReference type="SMART" id="SM00062">
    <property type="entry name" value="PBPb"/>
    <property type="match status" value="1"/>
</dbReference>